<dbReference type="Proteomes" id="UP000194841">
    <property type="component" value="Unassembled WGS sequence"/>
</dbReference>
<keyword evidence="3" id="KW-1185">Reference proteome</keyword>
<evidence type="ECO:0000313" key="3">
    <source>
        <dbReference type="Proteomes" id="UP000194841"/>
    </source>
</evidence>
<dbReference type="InterPro" id="IPR018712">
    <property type="entry name" value="Tle1-like_cat"/>
</dbReference>
<name>A0A244CTN3_PSEDV</name>
<accession>A0A244CTN3</accession>
<dbReference type="EMBL" id="MWPV01000001">
    <property type="protein sequence ID" value="OUL58965.1"/>
    <property type="molecule type" value="Genomic_DNA"/>
</dbReference>
<protein>
    <recommendedName>
        <fullName evidence="1">T6SS Phospholipase effector Tle1-like catalytic domain-containing protein</fullName>
    </recommendedName>
</protein>
<feature type="domain" description="T6SS Phospholipase effector Tle1-like catalytic" evidence="1">
    <location>
        <begin position="123"/>
        <end position="223"/>
    </location>
</feature>
<dbReference type="RefSeq" id="WP_086742342.1">
    <property type="nucleotide sequence ID" value="NZ_MWPV01000001.1"/>
</dbReference>
<evidence type="ECO:0000313" key="2">
    <source>
        <dbReference type="EMBL" id="OUL58965.1"/>
    </source>
</evidence>
<comment type="caution">
    <text evidence="2">The sequence shown here is derived from an EMBL/GenBank/DDBJ whole genome shotgun (WGS) entry which is preliminary data.</text>
</comment>
<dbReference type="PANTHER" id="PTHR33840:SF1">
    <property type="entry name" value="TLE1 PHOSPHOLIPASE DOMAIN-CONTAINING PROTEIN"/>
    <property type="match status" value="1"/>
</dbReference>
<dbReference type="Pfam" id="PF09994">
    <property type="entry name" value="T6SS_Tle1-like_cat"/>
    <property type="match status" value="1"/>
</dbReference>
<reference evidence="2 3" key="1">
    <citation type="submission" date="2017-02" db="EMBL/GenBank/DDBJ databases">
        <title>Pseudoalteromonas ulvae TC14 Genome.</title>
        <authorList>
            <person name="Molmeret M."/>
        </authorList>
    </citation>
    <scope>NUCLEOTIDE SEQUENCE [LARGE SCALE GENOMIC DNA]</scope>
    <source>
        <strain evidence="2">TC14</strain>
    </source>
</reference>
<evidence type="ECO:0000259" key="1">
    <source>
        <dbReference type="Pfam" id="PF09994"/>
    </source>
</evidence>
<dbReference type="PANTHER" id="PTHR33840">
    <property type="match status" value="1"/>
</dbReference>
<dbReference type="OrthoDB" id="4378831at2"/>
<gene>
    <name evidence="2" type="ORF">B1199_01385</name>
</gene>
<dbReference type="SUPFAM" id="SSF53474">
    <property type="entry name" value="alpha/beta-Hydrolases"/>
    <property type="match status" value="1"/>
</dbReference>
<dbReference type="AlphaFoldDB" id="A0A244CTN3"/>
<dbReference type="InterPro" id="IPR029058">
    <property type="entry name" value="AB_hydrolase_fold"/>
</dbReference>
<sequence length="351" mass="38745">MKKLIFCFDGTCNHPADNEDYVSDTSITNIVKLHLLLAGDLNNPSAANEQPQTSFYYSGVGTYGSWLSRAFNSVFAPEFADVKTILAQAQQDLALYAEQDVEVFIFGFSRGAALARRFAASISHHVAFLGVFDTVAAIGLTDLNATTRPASDVVFENGSLSDNVRHAVHLVALDERRLAFQPTLFNQSENVLEVWFAGAHSDIGGGFWFDGLSDITLSFMMQQAYLAGLEFLQPNDIDFSRLNDDHGLSIGADDIDIVPLIDGVLHDLQRSQKMARQTLAPRQLCVHNNDLPATDLIPIIHHSVLERINSVTAYRPVSLRNQTYQIYLPSGELSDVKTGIADLRLPRNNQC</sequence>
<proteinExistence type="predicted"/>
<organism evidence="2 3">
    <name type="scientific">Pseudoalteromonas ulvae</name>
    <dbReference type="NCBI Taxonomy" id="107327"/>
    <lineage>
        <taxon>Bacteria</taxon>
        <taxon>Pseudomonadati</taxon>
        <taxon>Pseudomonadota</taxon>
        <taxon>Gammaproteobacteria</taxon>
        <taxon>Alteromonadales</taxon>
        <taxon>Pseudoalteromonadaceae</taxon>
        <taxon>Pseudoalteromonas</taxon>
    </lineage>
</organism>